<feature type="compositionally biased region" description="Polar residues" evidence="6">
    <location>
        <begin position="294"/>
        <end position="310"/>
    </location>
</feature>
<evidence type="ECO:0000256" key="2">
    <source>
        <dbReference type="ARBA" id="ARBA00022792"/>
    </source>
</evidence>
<protein>
    <recommendedName>
        <fullName evidence="9">Protein IQ-DOMAIN 1</fullName>
    </recommendedName>
</protein>
<dbReference type="PANTHER" id="PTHR12763:SF57">
    <property type="entry name" value="MITOCHONDRIAL IMPORT INNER MEMBRANE TRANSLOCASE SUBUNIT TIM14-2"/>
    <property type="match status" value="1"/>
</dbReference>
<feature type="region of interest" description="Disordered" evidence="6">
    <location>
        <begin position="279"/>
        <end position="447"/>
    </location>
</feature>
<dbReference type="PROSITE" id="PS50096">
    <property type="entry name" value="IQ"/>
    <property type="match status" value="1"/>
</dbReference>
<sequence length="564" mass="62858">KEKEEMVKKAKWLKNVKKAFSQDLKKLKHKSVEYQNSEISYPVLVASSRSSPPQFEVRVDKVKRKKNLFPPPPPLPPPPEEEEEEDVIVDSPPSSPEFVPPAAKPDRFPGKSREEAAAIFIQSTFRGHLARRESQGIRRFARLKLLMEGPVVQRQAAHTLKCMQTLTRVQSQIRSRRIRMSEENQARHKQLLHKHAKELGGLKSGGNWNDSNQSKEQIEAGLLNKYEATMRRERALAYAFTHQQHLKGNMRSGNTMFMDPSNPTWGWSWLERWMADKPWESSEKVQSKNEKSSVKTLTNRNSHGLETTKPSTRKKINSLTQPNVPPSSSTSTIKNPRKSKPIPPSMKSKTTDEITKSSEKNRKHNIARSAVSDDEGLSSSTARRRNMVPTKPTRGKVKAQSSSGVAAATTTATTEEKNGVVPEKAPAKKRVTPAPKARRSSAPPKVENSNLKKVAPILAGVAVAAAAYAGKYGIEAWQAFKARPPRPKLRKFYEGGFQAAMTRREAALILGVRESVAAEKVKEAHRRVMVANHPDAGGSHYLASKINEAKDMMLGKSESSGSPF</sequence>
<dbReference type="InterPro" id="IPR036869">
    <property type="entry name" value="J_dom_sf"/>
</dbReference>
<feature type="compositionally biased region" description="Pro residues" evidence="6">
    <location>
        <begin position="69"/>
        <end position="78"/>
    </location>
</feature>
<comment type="subcellular location">
    <subcellularLocation>
        <location evidence="1">Mitochondrion inner membrane</location>
    </subcellularLocation>
</comment>
<evidence type="ECO:0000256" key="6">
    <source>
        <dbReference type="SAM" id="MobiDB-lite"/>
    </source>
</evidence>
<dbReference type="InterPro" id="IPR000048">
    <property type="entry name" value="IQ_motif_EF-hand-BS"/>
</dbReference>
<proteinExistence type="predicted"/>
<dbReference type="PANTHER" id="PTHR12763">
    <property type="match status" value="1"/>
</dbReference>
<organism evidence="7 8">
    <name type="scientific">Brassica napus</name>
    <name type="common">Rape</name>
    <dbReference type="NCBI Taxonomy" id="3708"/>
    <lineage>
        <taxon>Eukaryota</taxon>
        <taxon>Viridiplantae</taxon>
        <taxon>Streptophyta</taxon>
        <taxon>Embryophyta</taxon>
        <taxon>Tracheophyta</taxon>
        <taxon>Spermatophyta</taxon>
        <taxon>Magnoliopsida</taxon>
        <taxon>eudicotyledons</taxon>
        <taxon>Gunneridae</taxon>
        <taxon>Pentapetalae</taxon>
        <taxon>rosids</taxon>
        <taxon>malvids</taxon>
        <taxon>Brassicales</taxon>
        <taxon>Brassicaceae</taxon>
        <taxon>Brassiceae</taxon>
        <taxon>Brassica</taxon>
    </lineage>
</organism>
<gene>
    <name evidence="7" type="ORF">HID58_044517</name>
</gene>
<comment type="caution">
    <text evidence="7">The sequence shown here is derived from an EMBL/GenBank/DDBJ whole genome shotgun (WGS) entry which is preliminary data.</text>
</comment>
<feature type="compositionally biased region" description="Polar residues" evidence="6">
    <location>
        <begin position="317"/>
        <end position="334"/>
    </location>
</feature>
<evidence type="ECO:0000313" key="7">
    <source>
        <dbReference type="EMBL" id="KAH0905014.1"/>
    </source>
</evidence>
<dbReference type="Proteomes" id="UP000824890">
    <property type="component" value="Unassembled WGS sequence"/>
</dbReference>
<feature type="region of interest" description="Disordered" evidence="6">
    <location>
        <begin position="62"/>
        <end position="109"/>
    </location>
</feature>
<accession>A0ABQ8BJK7</accession>
<name>A0ABQ8BJK7_BRANA</name>
<evidence type="ECO:0000256" key="1">
    <source>
        <dbReference type="ARBA" id="ARBA00004273"/>
    </source>
</evidence>
<keyword evidence="2" id="KW-0999">Mitochondrion inner membrane</keyword>
<feature type="compositionally biased region" description="Basic and acidic residues" evidence="6">
    <location>
        <begin position="349"/>
        <end position="360"/>
    </location>
</feature>
<keyword evidence="3" id="KW-0112">Calmodulin-binding</keyword>
<keyword evidence="4" id="KW-0496">Mitochondrion</keyword>
<keyword evidence="5" id="KW-0472">Membrane</keyword>
<dbReference type="SMART" id="SM00015">
    <property type="entry name" value="IQ"/>
    <property type="match status" value="1"/>
</dbReference>
<feature type="compositionally biased region" description="Acidic residues" evidence="6">
    <location>
        <begin position="79"/>
        <end position="88"/>
    </location>
</feature>
<evidence type="ECO:0008006" key="9">
    <source>
        <dbReference type="Google" id="ProtNLM"/>
    </source>
</evidence>
<feature type="compositionally biased region" description="Pro residues" evidence="6">
    <location>
        <begin position="93"/>
        <end position="103"/>
    </location>
</feature>
<keyword evidence="8" id="KW-1185">Reference proteome</keyword>
<evidence type="ECO:0000313" key="8">
    <source>
        <dbReference type="Proteomes" id="UP000824890"/>
    </source>
</evidence>
<evidence type="ECO:0000256" key="3">
    <source>
        <dbReference type="ARBA" id="ARBA00022860"/>
    </source>
</evidence>
<evidence type="ECO:0000256" key="4">
    <source>
        <dbReference type="ARBA" id="ARBA00023128"/>
    </source>
</evidence>
<dbReference type="Pfam" id="PF00612">
    <property type="entry name" value="IQ"/>
    <property type="match status" value="1"/>
</dbReference>
<evidence type="ECO:0000256" key="5">
    <source>
        <dbReference type="ARBA" id="ARBA00023136"/>
    </source>
</evidence>
<feature type="compositionally biased region" description="Basic and acidic residues" evidence="6">
    <location>
        <begin position="279"/>
        <end position="293"/>
    </location>
</feature>
<dbReference type="EMBL" id="JAGKQM010000011">
    <property type="protein sequence ID" value="KAH0905014.1"/>
    <property type="molecule type" value="Genomic_DNA"/>
</dbReference>
<feature type="non-terminal residue" evidence="7">
    <location>
        <position position="1"/>
    </location>
</feature>
<dbReference type="SUPFAM" id="SSF46565">
    <property type="entry name" value="Chaperone J-domain"/>
    <property type="match status" value="1"/>
</dbReference>
<dbReference type="Gene3D" id="1.10.287.110">
    <property type="entry name" value="DnaJ domain"/>
    <property type="match status" value="1"/>
</dbReference>
<feature type="compositionally biased region" description="Basic residues" evidence="6">
    <location>
        <begin position="427"/>
        <end position="439"/>
    </location>
</feature>
<reference evidence="7 8" key="1">
    <citation type="submission" date="2021-05" db="EMBL/GenBank/DDBJ databases">
        <title>Genome Assembly of Synthetic Allotetraploid Brassica napus Reveals Homoeologous Exchanges between Subgenomes.</title>
        <authorList>
            <person name="Davis J.T."/>
        </authorList>
    </citation>
    <scope>NUCLEOTIDE SEQUENCE [LARGE SCALE GENOMIC DNA]</scope>
    <source>
        <strain evidence="8">cv. Da-Ae</strain>
        <tissue evidence="7">Seedling</tissue>
    </source>
</reference>